<accession>A0A2S0WJ74</accession>
<keyword evidence="4" id="KW-1185">Reference proteome</keyword>
<dbReference type="KEGG" id="aez:C3E78_03355"/>
<evidence type="ECO:0000313" key="4">
    <source>
        <dbReference type="Proteomes" id="UP000244384"/>
    </source>
</evidence>
<proteinExistence type="predicted"/>
<feature type="compositionally biased region" description="Basic and acidic residues" evidence="1">
    <location>
        <begin position="39"/>
        <end position="48"/>
    </location>
</feature>
<evidence type="ECO:0000256" key="1">
    <source>
        <dbReference type="SAM" id="MobiDB-lite"/>
    </source>
</evidence>
<accession>A0A5F2EMV4</accession>
<sequence>MRHGPRSGPAPPALRLSPWTSYRRPGRPPTRATSATCGQREDVGRPRGETDVVETLTLTELARRMSRRWPTILAGACAGLVLGLAVHVVLPTRYEAVAVLRVDAPDPARVDMAAEEALASSRRVTAEALDALGRPDVTIRELEDAVSAETVRSSRVLRVSYAAADPQDAAEGADAVANAYLAVREMDAERVGTRAASTAEVIDPARTPRSPVGPGRGASALGGLALGLLVAAPVSARPTRTRAGPAS</sequence>
<gene>
    <name evidence="3" type="ORF">C3E78_03355</name>
</gene>
<dbReference type="PANTHER" id="PTHR32309">
    <property type="entry name" value="TYROSINE-PROTEIN KINASE"/>
    <property type="match status" value="1"/>
</dbReference>
<evidence type="ECO:0000313" key="3">
    <source>
        <dbReference type="EMBL" id="AWB91334.1"/>
    </source>
</evidence>
<feature type="region of interest" description="Disordered" evidence="1">
    <location>
        <begin position="1"/>
        <end position="48"/>
    </location>
</feature>
<keyword evidence="2" id="KW-1133">Transmembrane helix</keyword>
<dbReference type="InterPro" id="IPR050445">
    <property type="entry name" value="Bact_polysacc_biosynth/exp"/>
</dbReference>
<dbReference type="PANTHER" id="PTHR32309:SF31">
    <property type="entry name" value="CAPSULAR EXOPOLYSACCHARIDE FAMILY"/>
    <property type="match status" value="1"/>
</dbReference>
<dbReference type="AlphaFoldDB" id="A0A2S0WJ74"/>
<protein>
    <submittedName>
        <fullName evidence="3">Uncharacterized protein</fullName>
    </submittedName>
</protein>
<keyword evidence="2" id="KW-0812">Transmembrane</keyword>
<keyword evidence="2" id="KW-0472">Membrane</keyword>
<organism evidence="3 4">
    <name type="scientific">Aeromicrobium chenweiae</name>
    <dbReference type="NCBI Taxonomy" id="2079793"/>
    <lineage>
        <taxon>Bacteria</taxon>
        <taxon>Bacillati</taxon>
        <taxon>Actinomycetota</taxon>
        <taxon>Actinomycetes</taxon>
        <taxon>Propionibacteriales</taxon>
        <taxon>Nocardioidaceae</taxon>
        <taxon>Aeromicrobium</taxon>
    </lineage>
</organism>
<name>A0A2S0WJ74_9ACTN</name>
<feature type="transmembrane region" description="Helical" evidence="2">
    <location>
        <begin position="71"/>
        <end position="90"/>
    </location>
</feature>
<reference evidence="4" key="1">
    <citation type="submission" date="2018-01" db="EMBL/GenBank/DDBJ databases">
        <authorList>
            <person name="Li J."/>
        </authorList>
    </citation>
    <scope>NUCLEOTIDE SEQUENCE [LARGE SCALE GENOMIC DNA]</scope>
    <source>
        <strain evidence="4">592</strain>
    </source>
</reference>
<dbReference type="Proteomes" id="UP000244384">
    <property type="component" value="Chromosome"/>
</dbReference>
<dbReference type="EMBL" id="CP026952">
    <property type="protein sequence ID" value="AWB91334.1"/>
    <property type="molecule type" value="Genomic_DNA"/>
</dbReference>
<evidence type="ECO:0000256" key="2">
    <source>
        <dbReference type="SAM" id="Phobius"/>
    </source>
</evidence>